<sequence length="488" mass="55838">MSIKKIDLTQKQKDCVTFKPLGSLLVRGIPGSGKSTIIMARAQYLRKHFPDESVLIITFSRPLTNYVRQLSLKTGEYAIEASTFHSWAQSLLKDTNYPHTKLRLGKERNEIIQFAINIIKKNNPSANFPSIKSVKNERYALMQFISDEIEWIKGSNIKNKDEYMSITRAGRGRDIRVTKKHRDTIYTVLQKYNELLQYHPKHQGIDSEDLARILLERINSVPINNRPDHILIDEAQDLNTLQLLSISTAARKSLTVGADKGQQIYRRTFTWKQAGIDVSGNRSRFLNETFRSTKQIIQLANDFQAKDSLFVKDEDYIQAKEPETEGKLPEVCFCKDGATEKKVLLTHVQEIRTSFPNHTIGVISSWNEDLDKAEESLKKTGVPVVKISSDQPDILSPGVKLVTSLSCKGLEFDHVIVMGLKQGKLPYINPNPGEDEEDFLSRERKKFYVAMTRAKKTLFITAVQPYSSFVNELNLKYYRPIEKQLPRN</sequence>
<dbReference type="Pfam" id="PF00580">
    <property type="entry name" value="UvrD-helicase"/>
    <property type="match status" value="1"/>
</dbReference>
<accession>A0A9W3T9S0</accession>
<dbReference type="Gene3D" id="3.40.50.300">
    <property type="entry name" value="P-loop containing nucleotide triphosphate hydrolases"/>
    <property type="match status" value="2"/>
</dbReference>
<protein>
    <recommendedName>
        <fullName evidence="7">DNA 3'-5' helicase</fullName>
        <ecNumber evidence="7">5.6.2.4</ecNumber>
    </recommendedName>
</protein>
<dbReference type="EMBL" id="CP020002">
    <property type="protein sequence ID" value="AQY37371.1"/>
    <property type="molecule type" value="Genomic_DNA"/>
</dbReference>
<dbReference type="SUPFAM" id="SSF52540">
    <property type="entry name" value="P-loop containing nucleoside triphosphate hydrolases"/>
    <property type="match status" value="1"/>
</dbReference>
<evidence type="ECO:0000256" key="2">
    <source>
        <dbReference type="ARBA" id="ARBA00022801"/>
    </source>
</evidence>
<evidence type="ECO:0000256" key="8">
    <source>
        <dbReference type="ARBA" id="ARBA00048988"/>
    </source>
</evidence>
<comment type="catalytic activity">
    <reaction evidence="6">
        <text>Couples ATP hydrolysis with the unwinding of duplex DNA by translocating in the 3'-5' direction.</text>
        <dbReference type="EC" id="5.6.2.4"/>
    </reaction>
</comment>
<dbReference type="EC" id="5.6.2.4" evidence="7"/>
<organism evidence="9 10">
    <name type="scientific">Bacillus thuringiensis</name>
    <dbReference type="NCBI Taxonomy" id="1428"/>
    <lineage>
        <taxon>Bacteria</taxon>
        <taxon>Bacillati</taxon>
        <taxon>Bacillota</taxon>
        <taxon>Bacilli</taxon>
        <taxon>Bacillales</taxon>
        <taxon>Bacillaceae</taxon>
        <taxon>Bacillus</taxon>
        <taxon>Bacillus cereus group</taxon>
    </lineage>
</organism>
<dbReference type="RefSeq" id="WP_079245124.1">
    <property type="nucleotide sequence ID" value="NZ_JARSYF010000034.1"/>
</dbReference>
<keyword evidence="1" id="KW-0547">Nucleotide-binding</keyword>
<evidence type="ECO:0000256" key="4">
    <source>
        <dbReference type="ARBA" id="ARBA00022840"/>
    </source>
</evidence>
<dbReference type="GO" id="GO:0005829">
    <property type="term" value="C:cytosol"/>
    <property type="evidence" value="ECO:0007669"/>
    <property type="project" value="TreeGrafter"/>
</dbReference>
<evidence type="ECO:0000256" key="5">
    <source>
        <dbReference type="ARBA" id="ARBA00023235"/>
    </source>
</evidence>
<gene>
    <name evidence="9" type="ORF">B4918_04880</name>
</gene>
<keyword evidence="2" id="KW-0378">Hydrolase</keyword>
<dbReference type="GO" id="GO:0005524">
    <property type="term" value="F:ATP binding"/>
    <property type="evidence" value="ECO:0007669"/>
    <property type="project" value="UniProtKB-UniRule"/>
</dbReference>
<reference evidence="9 10" key="1">
    <citation type="submission" date="2017-03" db="EMBL/GenBank/DDBJ databases">
        <title>Complete genome sequence of Bacillus thuringiensis L-7601, a novel melanin producing strain.</title>
        <authorList>
            <person name="Cai J."/>
            <person name="Cao Z."/>
            <person name="Tan T."/>
        </authorList>
    </citation>
    <scope>NUCLEOTIDE SEQUENCE [LARGE SCALE GENOMIC DNA]</scope>
    <source>
        <strain evidence="9 10">L-7601</strain>
    </source>
</reference>
<dbReference type="AlphaFoldDB" id="A0A9W3T9S0"/>
<dbReference type="Proteomes" id="UP000191057">
    <property type="component" value="Chromosome"/>
</dbReference>
<keyword evidence="3 9" id="KW-0347">Helicase</keyword>
<dbReference type="InterPro" id="IPR014017">
    <property type="entry name" value="DNA_helicase_UvrD-like_C"/>
</dbReference>
<dbReference type="SMART" id="SM00382">
    <property type="entry name" value="AAA"/>
    <property type="match status" value="1"/>
</dbReference>
<dbReference type="Pfam" id="PF13361">
    <property type="entry name" value="UvrD_C"/>
    <property type="match status" value="1"/>
</dbReference>
<evidence type="ECO:0000313" key="9">
    <source>
        <dbReference type="EMBL" id="AQY37371.1"/>
    </source>
</evidence>
<keyword evidence="5" id="KW-0413">Isomerase</keyword>
<evidence type="ECO:0000313" key="10">
    <source>
        <dbReference type="Proteomes" id="UP000191057"/>
    </source>
</evidence>
<dbReference type="GO" id="GO:0043138">
    <property type="term" value="F:3'-5' DNA helicase activity"/>
    <property type="evidence" value="ECO:0007669"/>
    <property type="project" value="UniProtKB-EC"/>
</dbReference>
<evidence type="ECO:0000256" key="1">
    <source>
        <dbReference type="ARBA" id="ARBA00022741"/>
    </source>
</evidence>
<dbReference type="PANTHER" id="PTHR11070">
    <property type="entry name" value="UVRD / RECB / PCRA DNA HELICASE FAMILY MEMBER"/>
    <property type="match status" value="1"/>
</dbReference>
<dbReference type="InterPro" id="IPR027417">
    <property type="entry name" value="P-loop_NTPase"/>
</dbReference>
<evidence type="ECO:0000256" key="3">
    <source>
        <dbReference type="ARBA" id="ARBA00022806"/>
    </source>
</evidence>
<evidence type="ECO:0000256" key="7">
    <source>
        <dbReference type="ARBA" id="ARBA00034808"/>
    </source>
</evidence>
<dbReference type="GO" id="GO:0003677">
    <property type="term" value="F:DNA binding"/>
    <property type="evidence" value="ECO:0007669"/>
    <property type="project" value="InterPro"/>
</dbReference>
<dbReference type="GO" id="GO:0016787">
    <property type="term" value="F:hydrolase activity"/>
    <property type="evidence" value="ECO:0007669"/>
    <property type="project" value="UniProtKB-UniRule"/>
</dbReference>
<dbReference type="PANTHER" id="PTHR11070:SF45">
    <property type="entry name" value="DNA 3'-5' HELICASE"/>
    <property type="match status" value="1"/>
</dbReference>
<keyword evidence="4" id="KW-0067">ATP-binding</keyword>
<dbReference type="InterPro" id="IPR000212">
    <property type="entry name" value="DNA_helicase_UvrD/REP"/>
</dbReference>
<dbReference type="InterPro" id="IPR003593">
    <property type="entry name" value="AAA+_ATPase"/>
</dbReference>
<dbReference type="GO" id="GO:0000725">
    <property type="term" value="P:recombinational repair"/>
    <property type="evidence" value="ECO:0007669"/>
    <property type="project" value="TreeGrafter"/>
</dbReference>
<proteinExistence type="predicted"/>
<evidence type="ECO:0000256" key="6">
    <source>
        <dbReference type="ARBA" id="ARBA00034617"/>
    </source>
</evidence>
<name>A0A9W3T9S0_BACTU</name>
<comment type="catalytic activity">
    <reaction evidence="8">
        <text>ATP + H2O = ADP + phosphate + H(+)</text>
        <dbReference type="Rhea" id="RHEA:13065"/>
        <dbReference type="ChEBI" id="CHEBI:15377"/>
        <dbReference type="ChEBI" id="CHEBI:15378"/>
        <dbReference type="ChEBI" id="CHEBI:30616"/>
        <dbReference type="ChEBI" id="CHEBI:43474"/>
        <dbReference type="ChEBI" id="CHEBI:456216"/>
        <dbReference type="EC" id="5.6.2.4"/>
    </reaction>
</comment>
<dbReference type="PROSITE" id="PS51198">
    <property type="entry name" value="UVRD_HELICASE_ATP_BIND"/>
    <property type="match status" value="1"/>
</dbReference>
<dbReference type="InterPro" id="IPR014016">
    <property type="entry name" value="UvrD-like_ATP-bd"/>
</dbReference>